<evidence type="ECO:0000313" key="1">
    <source>
        <dbReference type="EMBL" id="OLP05142.1"/>
    </source>
</evidence>
<organism evidence="1 2">
    <name type="scientific">Rhodoferax antarcticus ANT.BR</name>
    <dbReference type="NCBI Taxonomy" id="1111071"/>
    <lineage>
        <taxon>Bacteria</taxon>
        <taxon>Pseudomonadati</taxon>
        <taxon>Pseudomonadota</taxon>
        <taxon>Betaproteobacteria</taxon>
        <taxon>Burkholderiales</taxon>
        <taxon>Comamonadaceae</taxon>
        <taxon>Rhodoferax</taxon>
    </lineage>
</organism>
<reference evidence="1 2" key="1">
    <citation type="submission" date="2017-01" db="EMBL/GenBank/DDBJ databases">
        <title>Genome sequence of Rhodoferax antarcticus ANT.BR, a psychrophilic purple nonsulfur bacterium from an Antarctic microbial mat.</title>
        <authorList>
            <person name="Baker J."/>
            <person name="Riester C."/>
            <person name="Skinner B."/>
            <person name="Newell A."/>
            <person name="Swingley W."/>
            <person name="Madigan M."/>
            <person name="Jung D."/>
            <person name="Asao M."/>
            <person name="Chen M."/>
            <person name="Loughlin P."/>
            <person name="Pan H."/>
            <person name="Lin S."/>
            <person name="Li N."/>
            <person name="Shaw J."/>
            <person name="Prado M."/>
            <person name="Sherman C."/>
            <person name="Li X."/>
            <person name="Tang J."/>
            <person name="Blankenship R."/>
            <person name="Zhao T."/>
            <person name="Touchman J."/>
            <person name="Sattley M."/>
        </authorList>
    </citation>
    <scope>NUCLEOTIDE SEQUENCE [LARGE SCALE GENOMIC DNA]</scope>
    <source>
        <strain evidence="1 2">ANT.BR</strain>
    </source>
</reference>
<accession>A0A1Q8YAX8</accession>
<name>A0A1Q8YAX8_9BURK</name>
<evidence type="ECO:0000313" key="2">
    <source>
        <dbReference type="Proteomes" id="UP000185911"/>
    </source>
</evidence>
<sequence>MPSARPARPVKRIHWIAQRQGTRHKVIARGLKLVDECHD</sequence>
<dbReference type="Proteomes" id="UP000185911">
    <property type="component" value="Unassembled WGS sequence"/>
</dbReference>
<protein>
    <submittedName>
        <fullName evidence="1">Uncharacterized protein</fullName>
    </submittedName>
</protein>
<proteinExistence type="predicted"/>
<dbReference type="EMBL" id="MSYM01000018">
    <property type="protein sequence ID" value="OLP05142.1"/>
    <property type="molecule type" value="Genomic_DNA"/>
</dbReference>
<dbReference type="AlphaFoldDB" id="A0A1Q8YAX8"/>
<keyword evidence="2" id="KW-1185">Reference proteome</keyword>
<gene>
    <name evidence="1" type="ORF">BLL52_3962</name>
</gene>
<comment type="caution">
    <text evidence="1">The sequence shown here is derived from an EMBL/GenBank/DDBJ whole genome shotgun (WGS) entry which is preliminary data.</text>
</comment>